<dbReference type="EMBL" id="CAHIKZ030000334">
    <property type="protein sequence ID" value="CAE1168978.1"/>
    <property type="molecule type" value="Genomic_DNA"/>
</dbReference>
<feature type="compositionally biased region" description="Polar residues" evidence="1">
    <location>
        <begin position="99"/>
        <end position="117"/>
    </location>
</feature>
<comment type="caution">
    <text evidence="3">The sequence shown here is derived from an EMBL/GenBank/DDBJ whole genome shotgun (WGS) entry which is preliminary data.</text>
</comment>
<feature type="compositionally biased region" description="Gly residues" evidence="1">
    <location>
        <begin position="82"/>
        <end position="93"/>
    </location>
</feature>
<feature type="region of interest" description="Disordered" evidence="1">
    <location>
        <begin position="75"/>
        <end position="117"/>
    </location>
</feature>
<evidence type="ECO:0000256" key="2">
    <source>
        <dbReference type="SAM" id="Phobius"/>
    </source>
</evidence>
<dbReference type="AlphaFoldDB" id="A0A812B4H1"/>
<dbReference type="Proteomes" id="UP000597762">
    <property type="component" value="Unassembled WGS sequence"/>
</dbReference>
<organism evidence="3 4">
    <name type="scientific">Acanthosepion pharaonis</name>
    <name type="common">Pharaoh cuttlefish</name>
    <name type="synonym">Sepia pharaonis</name>
    <dbReference type="NCBI Taxonomy" id="158019"/>
    <lineage>
        <taxon>Eukaryota</taxon>
        <taxon>Metazoa</taxon>
        <taxon>Spiralia</taxon>
        <taxon>Lophotrochozoa</taxon>
        <taxon>Mollusca</taxon>
        <taxon>Cephalopoda</taxon>
        <taxon>Coleoidea</taxon>
        <taxon>Decapodiformes</taxon>
        <taxon>Sepiida</taxon>
        <taxon>Sepiina</taxon>
        <taxon>Sepiidae</taxon>
        <taxon>Acanthosepion</taxon>
    </lineage>
</organism>
<keyword evidence="2" id="KW-0812">Transmembrane</keyword>
<dbReference type="OrthoDB" id="2015280at2759"/>
<evidence type="ECO:0000256" key="1">
    <source>
        <dbReference type="SAM" id="MobiDB-lite"/>
    </source>
</evidence>
<evidence type="ECO:0000313" key="4">
    <source>
        <dbReference type="Proteomes" id="UP000597762"/>
    </source>
</evidence>
<keyword evidence="2" id="KW-1133">Transmembrane helix</keyword>
<keyword evidence="2" id="KW-0472">Membrane</keyword>
<sequence length="167" mass="18502">MRTISQHLDAHTPSLPTLQFSTRSGQMFEEKEGVLTSTPVTSDLAPWDWNLVTIGKVSLPHSIYCWESSSSRRRNYRCRGSADGGRAGRGGGNQQNRGTTLRPSVSVSTPDEASSDNPLKRNCLVTYVSPSLFLGCLCCSLWVFASVCHECLFKKPLYLFSVDFFLS</sequence>
<accession>A0A812B4H1</accession>
<gene>
    <name evidence="3" type="ORF">SPHA_10340</name>
</gene>
<feature type="transmembrane region" description="Helical" evidence="2">
    <location>
        <begin position="124"/>
        <end position="145"/>
    </location>
</feature>
<protein>
    <submittedName>
        <fullName evidence="3">Uncharacterized protein</fullName>
    </submittedName>
</protein>
<keyword evidence="4" id="KW-1185">Reference proteome</keyword>
<evidence type="ECO:0000313" key="3">
    <source>
        <dbReference type="EMBL" id="CAE1168978.1"/>
    </source>
</evidence>
<proteinExistence type="predicted"/>
<reference evidence="3" key="1">
    <citation type="submission" date="2021-01" db="EMBL/GenBank/DDBJ databases">
        <authorList>
            <person name="Li R."/>
            <person name="Bekaert M."/>
        </authorList>
    </citation>
    <scope>NUCLEOTIDE SEQUENCE</scope>
    <source>
        <strain evidence="3">Farmed</strain>
    </source>
</reference>
<name>A0A812B4H1_ACAPH</name>